<organism evidence="4 5">
    <name type="scientific">Sorghum bicolor</name>
    <name type="common">Sorghum</name>
    <name type="synonym">Sorghum vulgare</name>
    <dbReference type="NCBI Taxonomy" id="4558"/>
    <lineage>
        <taxon>Eukaryota</taxon>
        <taxon>Viridiplantae</taxon>
        <taxon>Streptophyta</taxon>
        <taxon>Embryophyta</taxon>
        <taxon>Tracheophyta</taxon>
        <taxon>Spermatophyta</taxon>
        <taxon>Magnoliopsida</taxon>
        <taxon>Liliopsida</taxon>
        <taxon>Poales</taxon>
        <taxon>Poaceae</taxon>
        <taxon>PACMAD clade</taxon>
        <taxon>Panicoideae</taxon>
        <taxon>Andropogonodae</taxon>
        <taxon>Andropogoneae</taxon>
        <taxon>Sorghinae</taxon>
        <taxon>Sorghum</taxon>
    </lineage>
</organism>
<proteinExistence type="predicted"/>
<protein>
    <recommendedName>
        <fullName evidence="6">Pentatricopeptide repeat-containing protein</fullName>
    </recommendedName>
</protein>
<dbReference type="PANTHER" id="PTHR47928:SF151">
    <property type="entry name" value="OS03G0168550 PROTEIN"/>
    <property type="match status" value="1"/>
</dbReference>
<dbReference type="PANTHER" id="PTHR47928">
    <property type="entry name" value="REPEAT-CONTAINING PROTEIN, PUTATIVE-RELATED"/>
    <property type="match status" value="1"/>
</dbReference>
<dbReference type="Proteomes" id="UP000807115">
    <property type="component" value="Chromosome 9"/>
</dbReference>
<evidence type="ECO:0000313" key="4">
    <source>
        <dbReference type="EMBL" id="KAG0516415.1"/>
    </source>
</evidence>
<evidence type="ECO:0000256" key="1">
    <source>
        <dbReference type="ARBA" id="ARBA00022737"/>
    </source>
</evidence>
<sequence length="326" mass="35795">MSGRTYDARSLSLSLRYVRRSAIHRRHRRPRRTPAPWPPSSHHAAPRCASLLPPCRPAVGHLYRRPLRRQPHALPRAHVACGPVPSRAAPLPHAPRLRHLSPLRYSLPSALSVAAFLATLPEGRQLHALAAKLGLLAPARPHNNTVVVTNSLVHLYTSCGRSDAALAIFRGVPDADRLLVSWNTTIDTIAGNGDHLAALDLFREMQRDRPELAPDAYTLQSVLRAYAAVGVLSLRLYAHAVLLRELGAGGGHASSPAAVSRVVLINNVLVDLYGKCGTVELARQVFDQMPEQDLASWNAMVLALANHGCVRDSLDLFHRMTHLWRI</sequence>
<comment type="caution">
    <text evidence="4">The sequence shown here is derived from an EMBL/GenBank/DDBJ whole genome shotgun (WGS) entry which is preliminary data.</text>
</comment>
<evidence type="ECO:0000313" key="5">
    <source>
        <dbReference type="Proteomes" id="UP000807115"/>
    </source>
</evidence>
<evidence type="ECO:0000256" key="2">
    <source>
        <dbReference type="ARBA" id="ARBA00022946"/>
    </source>
</evidence>
<evidence type="ECO:0000256" key="3">
    <source>
        <dbReference type="SAM" id="MobiDB-lite"/>
    </source>
</evidence>
<dbReference type="NCBIfam" id="TIGR00756">
    <property type="entry name" value="PPR"/>
    <property type="match status" value="1"/>
</dbReference>
<dbReference type="Pfam" id="PF01535">
    <property type="entry name" value="PPR"/>
    <property type="match status" value="4"/>
</dbReference>
<evidence type="ECO:0008006" key="6">
    <source>
        <dbReference type="Google" id="ProtNLM"/>
    </source>
</evidence>
<dbReference type="InterPro" id="IPR050421">
    <property type="entry name" value="PPR"/>
</dbReference>
<dbReference type="EMBL" id="CM027688">
    <property type="protein sequence ID" value="KAG0516415.1"/>
    <property type="molecule type" value="Genomic_DNA"/>
</dbReference>
<reference evidence="4" key="2">
    <citation type="submission" date="2020-10" db="EMBL/GenBank/DDBJ databases">
        <authorList>
            <person name="Cooper E.A."/>
            <person name="Brenton Z.W."/>
            <person name="Flinn B.S."/>
            <person name="Jenkins J."/>
            <person name="Shu S."/>
            <person name="Flowers D."/>
            <person name="Luo F."/>
            <person name="Wang Y."/>
            <person name="Xia P."/>
            <person name="Barry K."/>
            <person name="Daum C."/>
            <person name="Lipzen A."/>
            <person name="Yoshinaga Y."/>
            <person name="Schmutz J."/>
            <person name="Saski C."/>
            <person name="Vermerris W."/>
            <person name="Kresovich S."/>
        </authorList>
    </citation>
    <scope>NUCLEOTIDE SEQUENCE</scope>
</reference>
<reference evidence="4" key="1">
    <citation type="journal article" date="2019" name="BMC Genomics">
        <title>A new reference genome for Sorghum bicolor reveals high levels of sequence similarity between sweet and grain genotypes: implications for the genetics of sugar metabolism.</title>
        <authorList>
            <person name="Cooper E.A."/>
            <person name="Brenton Z.W."/>
            <person name="Flinn B.S."/>
            <person name="Jenkins J."/>
            <person name="Shu S."/>
            <person name="Flowers D."/>
            <person name="Luo F."/>
            <person name="Wang Y."/>
            <person name="Xia P."/>
            <person name="Barry K."/>
            <person name="Daum C."/>
            <person name="Lipzen A."/>
            <person name="Yoshinaga Y."/>
            <person name="Schmutz J."/>
            <person name="Saski C."/>
            <person name="Vermerris W."/>
            <person name="Kresovich S."/>
        </authorList>
    </citation>
    <scope>NUCLEOTIDE SEQUENCE</scope>
</reference>
<feature type="compositionally biased region" description="Basic residues" evidence="3">
    <location>
        <begin position="22"/>
        <end position="32"/>
    </location>
</feature>
<accession>A0A921U3B7</accession>
<feature type="region of interest" description="Disordered" evidence="3">
    <location>
        <begin position="22"/>
        <end position="43"/>
    </location>
</feature>
<dbReference type="InterPro" id="IPR011990">
    <property type="entry name" value="TPR-like_helical_dom_sf"/>
</dbReference>
<gene>
    <name evidence="4" type="ORF">BDA96_09G001000</name>
</gene>
<keyword evidence="2" id="KW-0809">Transit peptide</keyword>
<dbReference type="AlphaFoldDB" id="A0A921U3B7"/>
<keyword evidence="1" id="KW-0677">Repeat</keyword>
<name>A0A921U3B7_SORBI</name>
<dbReference type="Gene3D" id="1.25.40.10">
    <property type="entry name" value="Tetratricopeptide repeat domain"/>
    <property type="match status" value="2"/>
</dbReference>
<dbReference type="InterPro" id="IPR002885">
    <property type="entry name" value="PPR_rpt"/>
</dbReference>